<gene>
    <name evidence="1" type="ORF">QBC41DRAFT_396423</name>
</gene>
<name>A0AA39ZA86_9PEZI</name>
<organism evidence="1 2">
    <name type="scientific">Cercophora samala</name>
    <dbReference type="NCBI Taxonomy" id="330535"/>
    <lineage>
        <taxon>Eukaryota</taxon>
        <taxon>Fungi</taxon>
        <taxon>Dikarya</taxon>
        <taxon>Ascomycota</taxon>
        <taxon>Pezizomycotina</taxon>
        <taxon>Sordariomycetes</taxon>
        <taxon>Sordariomycetidae</taxon>
        <taxon>Sordariales</taxon>
        <taxon>Lasiosphaeriaceae</taxon>
        <taxon>Cercophora</taxon>
    </lineage>
</organism>
<proteinExistence type="predicted"/>
<sequence length="342" mass="38069">MGSESPVDDEKPPCPYTTGFKIAVEPYTPLPPFGGSAYRGVSGPKAFECHVDIQEYSQTRFCIKCLEGNKSQGSSSLPEEPAGLWPSLVIDSVIRGGDGAGAQVVACHWDNDPNAVRYVAKIYDPLYYNYWGSDVGLLTDVVWGAARDHSVEAAAYEDLEAYEADHKNGTESIRGCCPQYFGSFSFNIKLVVDGITYTRTVPLILMEHLDGSTMRKLIDSNLVPASDDARVYSYACAIKSYLKVMRAGVSQGDFSPRNIFFIGDIESPSLRVVIFDFNTARVFSRMSLRMTPPRTDGVAWAAEPDSQRVFQDWLPNWFYTDEDKRKSEVTRLWYQGCGEIQG</sequence>
<dbReference type="Proteomes" id="UP001174997">
    <property type="component" value="Unassembled WGS sequence"/>
</dbReference>
<dbReference type="SUPFAM" id="SSF56112">
    <property type="entry name" value="Protein kinase-like (PK-like)"/>
    <property type="match status" value="1"/>
</dbReference>
<dbReference type="EMBL" id="JAULSY010000076">
    <property type="protein sequence ID" value="KAK0667190.1"/>
    <property type="molecule type" value="Genomic_DNA"/>
</dbReference>
<comment type="caution">
    <text evidence="1">The sequence shown here is derived from an EMBL/GenBank/DDBJ whole genome shotgun (WGS) entry which is preliminary data.</text>
</comment>
<reference evidence="1" key="1">
    <citation type="submission" date="2023-06" db="EMBL/GenBank/DDBJ databases">
        <title>Genome-scale phylogeny and comparative genomics of the fungal order Sordariales.</title>
        <authorList>
            <consortium name="Lawrence Berkeley National Laboratory"/>
            <person name="Hensen N."/>
            <person name="Bonometti L."/>
            <person name="Westerberg I."/>
            <person name="Brannstrom I.O."/>
            <person name="Guillou S."/>
            <person name="Cros-Aarteil S."/>
            <person name="Calhoun S."/>
            <person name="Haridas S."/>
            <person name="Kuo A."/>
            <person name="Mondo S."/>
            <person name="Pangilinan J."/>
            <person name="Riley R."/>
            <person name="Labutti K."/>
            <person name="Andreopoulos B."/>
            <person name="Lipzen A."/>
            <person name="Chen C."/>
            <person name="Yanf M."/>
            <person name="Daum C."/>
            <person name="Ng V."/>
            <person name="Clum A."/>
            <person name="Steindorff A."/>
            <person name="Ohm R."/>
            <person name="Martin F."/>
            <person name="Silar P."/>
            <person name="Natvig D."/>
            <person name="Lalanne C."/>
            <person name="Gautier V."/>
            <person name="Ament-Velasquez S.L."/>
            <person name="Kruys A."/>
            <person name="Hutchinson M.I."/>
            <person name="Powell A.J."/>
            <person name="Barry K."/>
            <person name="Miller A.N."/>
            <person name="Grigoriev I.V."/>
            <person name="Debuchy R."/>
            <person name="Gladieux P."/>
            <person name="Thoren M.H."/>
            <person name="Johannesson H."/>
        </authorList>
    </citation>
    <scope>NUCLEOTIDE SEQUENCE</scope>
    <source>
        <strain evidence="1">CBS 307.81</strain>
    </source>
</reference>
<dbReference type="Gene3D" id="1.10.510.10">
    <property type="entry name" value="Transferase(Phosphotransferase) domain 1"/>
    <property type="match status" value="1"/>
</dbReference>
<keyword evidence="2" id="KW-1185">Reference proteome</keyword>
<dbReference type="AlphaFoldDB" id="A0AA39ZA86"/>
<accession>A0AA39ZA86</accession>
<evidence type="ECO:0008006" key="3">
    <source>
        <dbReference type="Google" id="ProtNLM"/>
    </source>
</evidence>
<evidence type="ECO:0000313" key="2">
    <source>
        <dbReference type="Proteomes" id="UP001174997"/>
    </source>
</evidence>
<dbReference type="InterPro" id="IPR011009">
    <property type="entry name" value="Kinase-like_dom_sf"/>
</dbReference>
<evidence type="ECO:0000313" key="1">
    <source>
        <dbReference type="EMBL" id="KAK0667190.1"/>
    </source>
</evidence>
<protein>
    <recommendedName>
        <fullName evidence="3">Protein kinase domain-containing protein</fullName>
    </recommendedName>
</protein>